<protein>
    <recommendedName>
        <fullName evidence="3">Antitoxin</fullName>
    </recommendedName>
</protein>
<dbReference type="AlphaFoldDB" id="A0A1F6AYV5"/>
<accession>A0A1F6AYV5</accession>
<comment type="caution">
    <text evidence="1">The sequence shown here is derived from an EMBL/GenBank/DDBJ whole genome shotgun (WGS) entry which is preliminary data.</text>
</comment>
<evidence type="ECO:0008006" key="3">
    <source>
        <dbReference type="Google" id="ProtNLM"/>
    </source>
</evidence>
<dbReference type="InterPro" id="IPR036388">
    <property type="entry name" value="WH-like_DNA-bd_sf"/>
</dbReference>
<evidence type="ECO:0000313" key="2">
    <source>
        <dbReference type="Proteomes" id="UP000178461"/>
    </source>
</evidence>
<name>A0A1F6AYV5_9BACT</name>
<dbReference type="SUPFAM" id="SSF46689">
    <property type="entry name" value="Homeodomain-like"/>
    <property type="match status" value="1"/>
</dbReference>
<dbReference type="InterPro" id="IPR007367">
    <property type="entry name" value="DUF433"/>
</dbReference>
<gene>
    <name evidence="1" type="ORF">A2971_05155</name>
</gene>
<sequence>MKHPSSDLPFVTVDPAICHGKPIISGTRVMVWQILEFLESGEIAGTVYDAFPTLPTGAVEAALGYAAEKAKSERYIPFSHHDNQPVISA</sequence>
<dbReference type="Proteomes" id="UP000178461">
    <property type="component" value="Unassembled WGS sequence"/>
</dbReference>
<proteinExistence type="predicted"/>
<reference evidence="1 2" key="1">
    <citation type="journal article" date="2016" name="Nat. Commun.">
        <title>Thousands of microbial genomes shed light on interconnected biogeochemical processes in an aquifer system.</title>
        <authorList>
            <person name="Anantharaman K."/>
            <person name="Brown C.T."/>
            <person name="Hug L.A."/>
            <person name="Sharon I."/>
            <person name="Castelle C.J."/>
            <person name="Probst A.J."/>
            <person name="Thomas B.C."/>
            <person name="Singh A."/>
            <person name="Wilkins M.J."/>
            <person name="Karaoz U."/>
            <person name="Brodie E.L."/>
            <person name="Williams K.H."/>
            <person name="Hubbard S.S."/>
            <person name="Banfield J.F."/>
        </authorList>
    </citation>
    <scope>NUCLEOTIDE SEQUENCE [LARGE SCALE GENOMIC DNA]</scope>
</reference>
<dbReference type="Pfam" id="PF04255">
    <property type="entry name" value="DUF433"/>
    <property type="match status" value="1"/>
</dbReference>
<evidence type="ECO:0000313" key="1">
    <source>
        <dbReference type="EMBL" id="OGG29894.1"/>
    </source>
</evidence>
<dbReference type="PANTHER" id="PTHR34849:SF3">
    <property type="entry name" value="SSR2962 PROTEIN"/>
    <property type="match status" value="1"/>
</dbReference>
<dbReference type="InterPro" id="IPR009057">
    <property type="entry name" value="Homeodomain-like_sf"/>
</dbReference>
<dbReference type="PANTHER" id="PTHR34849">
    <property type="entry name" value="SSL5025 PROTEIN"/>
    <property type="match status" value="1"/>
</dbReference>
<dbReference type="EMBL" id="MFJW01000012">
    <property type="protein sequence ID" value="OGG29894.1"/>
    <property type="molecule type" value="Genomic_DNA"/>
</dbReference>
<dbReference type="Gene3D" id="1.10.10.10">
    <property type="entry name" value="Winged helix-like DNA-binding domain superfamily/Winged helix DNA-binding domain"/>
    <property type="match status" value="1"/>
</dbReference>
<organism evidence="1 2">
    <name type="scientific">Candidatus Gottesmanbacteria bacterium RIFCSPLOWO2_01_FULL_46_21</name>
    <dbReference type="NCBI Taxonomy" id="1798393"/>
    <lineage>
        <taxon>Bacteria</taxon>
        <taxon>Candidatus Gottesmaniibacteriota</taxon>
    </lineage>
</organism>